<evidence type="ECO:0000256" key="1">
    <source>
        <dbReference type="SAM" id="MobiDB-lite"/>
    </source>
</evidence>
<reference evidence="2 3" key="1">
    <citation type="submission" date="2018-10" db="EMBL/GenBank/DDBJ databases">
        <title>Draft genome sequence of Weissella viridescens UCO-SMC3.</title>
        <authorList>
            <person name="Garcia-Cancino A."/>
            <person name="Espinoza-Monje M."/>
            <person name="Albarracin L."/>
            <person name="Garcia-Castillo V."/>
            <person name="Campos-Martin J."/>
            <person name="Nakano Y."/>
            <person name="Guitierrez-Zamorano C."/>
            <person name="Ikeda-Ohtsubo W."/>
            <person name="Morita H."/>
            <person name="Kitazawa H."/>
            <person name="Villena J."/>
        </authorList>
    </citation>
    <scope>NUCLEOTIDE SEQUENCE [LARGE SCALE GENOMIC DNA]</scope>
    <source>
        <strain evidence="2 3">UCO-SMC3</strain>
    </source>
</reference>
<proteinExistence type="predicted"/>
<evidence type="ECO:0000313" key="2">
    <source>
        <dbReference type="EMBL" id="RRG18721.1"/>
    </source>
</evidence>
<dbReference type="AlphaFoldDB" id="A0A3P2RH47"/>
<feature type="compositionally biased region" description="Basic and acidic residues" evidence="1">
    <location>
        <begin position="346"/>
        <end position="365"/>
    </location>
</feature>
<organism evidence="2 3">
    <name type="scientific">Weissella viridescens</name>
    <name type="common">Lactobacillus viridescens</name>
    <dbReference type="NCBI Taxonomy" id="1629"/>
    <lineage>
        <taxon>Bacteria</taxon>
        <taxon>Bacillati</taxon>
        <taxon>Bacillota</taxon>
        <taxon>Bacilli</taxon>
        <taxon>Lactobacillales</taxon>
        <taxon>Lactobacillaceae</taxon>
        <taxon>Weissella</taxon>
    </lineage>
</organism>
<name>A0A3P2RH47_WEIVI</name>
<dbReference type="EMBL" id="RHGY01000001">
    <property type="protein sequence ID" value="RRG18721.1"/>
    <property type="molecule type" value="Genomic_DNA"/>
</dbReference>
<feature type="compositionally biased region" description="Polar residues" evidence="1">
    <location>
        <begin position="450"/>
        <end position="459"/>
    </location>
</feature>
<feature type="compositionally biased region" description="Low complexity" evidence="1">
    <location>
        <begin position="366"/>
        <end position="401"/>
    </location>
</feature>
<feature type="compositionally biased region" description="Low complexity" evidence="1">
    <location>
        <begin position="410"/>
        <end position="436"/>
    </location>
</feature>
<feature type="region of interest" description="Disordered" evidence="1">
    <location>
        <begin position="346"/>
        <end position="459"/>
    </location>
</feature>
<dbReference type="RefSeq" id="WP_124942661.1">
    <property type="nucleotide sequence ID" value="NZ_RHGY01000001.1"/>
</dbReference>
<gene>
    <name evidence="2" type="ORF">D3P96_01680</name>
</gene>
<protein>
    <submittedName>
        <fullName evidence="2">Uncharacterized protein</fullName>
    </submittedName>
</protein>
<dbReference type="OrthoDB" id="2248799at2"/>
<comment type="caution">
    <text evidence="2">The sequence shown here is derived from an EMBL/GenBank/DDBJ whole genome shotgun (WGS) entry which is preliminary data.</text>
</comment>
<dbReference type="Proteomes" id="UP000275836">
    <property type="component" value="Unassembled WGS sequence"/>
</dbReference>
<evidence type="ECO:0000313" key="3">
    <source>
        <dbReference type="Proteomes" id="UP000275836"/>
    </source>
</evidence>
<accession>A0A3P2RH47</accession>
<sequence length="459" mass="51051">MPNQLQNRVKNYVGLLDQNIQAIQNELNQTQQLVESTEPGTVHLMAESLTQANLDTAWVQVPRQYSHADYFLIAMDRFMQLDGVTGYSILLPVEKETVTLVMTDLNVPAAFAFEENKDQNGGAYFVELATGERLFYWSLERKQIQFNARGIIDLLVGNFAKQHVTVEQNQIIATMLTEFGRYMERVFNYSVDFNLLETRDDYVYQLIQHAEPQGMLDKLFVLSADTNYFLQGIPNGAGVMLDDNTEVRIFFVNDANALGAQRWHFQVIDGRDQYSWLDVLLKYDFIANWYLSETNTLEVSYDQLVFAVQKTQPVDIQSIFTAEQGTTPMLDEEVVAAKQAAEAQAKEAAEKAEREAQAAAEKAEQEAQAAAEQAAAEQAEAEAKAAAEQVETTDPEVPVVEPVDDTLEPTEVTSETTTTEAAVESSVAPVAESSASTSGKTFEEEIGEALNSSNNTPEG</sequence>